<reference evidence="1 2" key="1">
    <citation type="journal article" date="2013" name="Genome Announc.">
        <title>Complete Genome Sequence of the Solvent Producer Clostridium saccharobutylicum NCP262 (DSM 13864).</title>
        <authorList>
            <person name="Poehlein A."/>
            <person name="Hartwich K."/>
            <person name="Krabben P."/>
            <person name="Ehrenreich A."/>
            <person name="Liebl W."/>
            <person name="Durre P."/>
            <person name="Gottschalk G."/>
            <person name="Daniel R."/>
        </authorList>
    </citation>
    <scope>NUCLEOTIDE SEQUENCE [LARGE SCALE GENOMIC DNA]</scope>
    <source>
        <strain evidence="1">DSM 13864</strain>
    </source>
</reference>
<gene>
    <name evidence="1" type="ORF">CLSA_c36740</name>
</gene>
<name>U5MVL0_CLOSA</name>
<dbReference type="HOGENOM" id="CLU_3381308_0_0_9"/>
<dbReference type="Proteomes" id="UP000017118">
    <property type="component" value="Chromosome"/>
</dbReference>
<sequence length="33" mass="3729">MKNGQLKPSYNVQIAVESEYVTGVGIFDYFALF</sequence>
<proteinExistence type="predicted"/>
<dbReference type="AlphaFoldDB" id="U5MVL0"/>
<dbReference type="EMBL" id="CP006721">
    <property type="protein sequence ID" value="AGX44635.1"/>
    <property type="molecule type" value="Genomic_DNA"/>
</dbReference>
<evidence type="ECO:0000313" key="2">
    <source>
        <dbReference type="Proteomes" id="UP000017118"/>
    </source>
</evidence>
<organism evidence="1 2">
    <name type="scientific">Clostridium saccharobutylicum DSM 13864</name>
    <dbReference type="NCBI Taxonomy" id="1345695"/>
    <lineage>
        <taxon>Bacteria</taxon>
        <taxon>Bacillati</taxon>
        <taxon>Bacillota</taxon>
        <taxon>Clostridia</taxon>
        <taxon>Eubacteriales</taxon>
        <taxon>Clostridiaceae</taxon>
        <taxon>Clostridium</taxon>
    </lineage>
</organism>
<evidence type="ECO:0000313" key="1">
    <source>
        <dbReference type="EMBL" id="AGX44635.1"/>
    </source>
</evidence>
<protein>
    <submittedName>
        <fullName evidence="1">Uncharacterized protein</fullName>
    </submittedName>
</protein>
<dbReference type="KEGG" id="csb:CLSA_c36740"/>
<keyword evidence="2" id="KW-1185">Reference proteome</keyword>
<accession>U5MVL0</accession>